<dbReference type="InterPro" id="IPR003010">
    <property type="entry name" value="C-N_Hydrolase"/>
</dbReference>
<keyword evidence="11" id="KW-1185">Reference proteome</keyword>
<dbReference type="GO" id="GO:0005886">
    <property type="term" value="C:plasma membrane"/>
    <property type="evidence" value="ECO:0007669"/>
    <property type="project" value="UniProtKB-SubCell"/>
</dbReference>
<evidence type="ECO:0000256" key="6">
    <source>
        <dbReference type="ARBA" id="ARBA00023136"/>
    </source>
</evidence>
<dbReference type="Pfam" id="PF20154">
    <property type="entry name" value="LNT_N"/>
    <property type="match status" value="1"/>
</dbReference>
<evidence type="ECO:0000256" key="5">
    <source>
        <dbReference type="ARBA" id="ARBA00022989"/>
    </source>
</evidence>
<dbReference type="EC" id="2.3.1.269" evidence="8"/>
<evidence type="ECO:0000256" key="2">
    <source>
        <dbReference type="ARBA" id="ARBA00022475"/>
    </source>
</evidence>
<reference evidence="10 11" key="1">
    <citation type="submission" date="2013-04" db="EMBL/GenBank/DDBJ databases">
        <title>The Genome Sequence of Propionimicrobium lymphophilum ACS-093-V-SCH5.</title>
        <authorList>
            <consortium name="The Broad Institute Genomics Platform"/>
            <person name="Earl A."/>
            <person name="Ward D."/>
            <person name="Feldgarden M."/>
            <person name="Gevers D."/>
            <person name="Saerens B."/>
            <person name="Vaneechoutte M."/>
            <person name="Walker B."/>
            <person name="Young S."/>
            <person name="Zeng Q."/>
            <person name="Gargeya S."/>
            <person name="Fitzgerald M."/>
            <person name="Haas B."/>
            <person name="Abouelleil A."/>
            <person name="Allen A.W."/>
            <person name="Alvarado L."/>
            <person name="Arachchi H.M."/>
            <person name="Berlin A.M."/>
            <person name="Chapman S.B."/>
            <person name="Gainer-Dewar J."/>
            <person name="Goldberg J."/>
            <person name="Griggs A."/>
            <person name="Gujja S."/>
            <person name="Hansen M."/>
            <person name="Howarth C."/>
            <person name="Imamovic A."/>
            <person name="Ireland A."/>
            <person name="Larimer J."/>
            <person name="McCowan C."/>
            <person name="Murphy C."/>
            <person name="Pearson M."/>
            <person name="Poon T.W."/>
            <person name="Priest M."/>
            <person name="Roberts A."/>
            <person name="Saif S."/>
            <person name="Shea T."/>
            <person name="Sisk P."/>
            <person name="Sykes S."/>
            <person name="Wortman J."/>
            <person name="Nusbaum C."/>
            <person name="Birren B."/>
        </authorList>
    </citation>
    <scope>NUCLEOTIDE SEQUENCE [LARGE SCALE GENOMIC DNA]</scope>
    <source>
        <strain evidence="10 11">ACS-093-V-SCH5</strain>
    </source>
</reference>
<comment type="similarity">
    <text evidence="8">Belongs to the CN hydrolase family. Apolipoprotein N-acyltransferase subfamily.</text>
</comment>
<evidence type="ECO:0000256" key="4">
    <source>
        <dbReference type="ARBA" id="ARBA00022692"/>
    </source>
</evidence>
<dbReference type="InterPro" id="IPR036526">
    <property type="entry name" value="C-N_Hydrolase_sf"/>
</dbReference>
<evidence type="ECO:0000313" key="10">
    <source>
        <dbReference type="EMBL" id="EPD32612.1"/>
    </source>
</evidence>
<dbReference type="NCBIfam" id="TIGR00546">
    <property type="entry name" value="lnt"/>
    <property type="match status" value="1"/>
</dbReference>
<evidence type="ECO:0000313" key="11">
    <source>
        <dbReference type="Proteomes" id="UP000014417"/>
    </source>
</evidence>
<dbReference type="STRING" id="883161.HMPREF9306_01311"/>
<feature type="transmembrane region" description="Helical" evidence="8">
    <location>
        <begin position="71"/>
        <end position="91"/>
    </location>
</feature>
<feature type="transmembrane region" description="Helical" evidence="8">
    <location>
        <begin position="103"/>
        <end position="121"/>
    </location>
</feature>
<proteinExistence type="inferred from homology"/>
<dbReference type="GO" id="GO:0016410">
    <property type="term" value="F:N-acyltransferase activity"/>
    <property type="evidence" value="ECO:0007669"/>
    <property type="project" value="UniProtKB-UniRule"/>
</dbReference>
<dbReference type="CDD" id="cd07571">
    <property type="entry name" value="ALP_N-acyl_transferase"/>
    <property type="match status" value="1"/>
</dbReference>
<dbReference type="HOGENOM" id="CLU_019563_0_1_11"/>
<evidence type="ECO:0000259" key="9">
    <source>
        <dbReference type="PROSITE" id="PS50263"/>
    </source>
</evidence>
<dbReference type="UniPathway" id="UPA00666"/>
<dbReference type="InterPro" id="IPR004563">
    <property type="entry name" value="Apolipo_AcylTrfase"/>
</dbReference>
<feature type="transmembrane region" description="Helical" evidence="8">
    <location>
        <begin position="141"/>
        <end position="164"/>
    </location>
</feature>
<sequence>MLVTALFGFCFGLIASLGFVPFGIWPMTIAGLAAFMVFTIRCSGRMSALAGYSFGIGLFGVTVSYVSVMGIWIGVALVAVLSLYTAIYGIVQNKIQRFKIWPLLVPAAWVAMEFCWSRFPLGGFGWVRLAFTSPDQPIGGLLWLLAASGIGYLIAFCASCLAAMVSKLVLGKHRSVLWLIPVSAIFVAGVIGQTFIPSKDGEQQVSVGMVQGDVAGSAGPRALGYARSVTNNHFSETVLLLAKARSENIPIDFILWPENSSDHDPTVDVKTEQMVQKTIELGQSPLFMGAVMEGPGEDERQTTSLWYDADGAIIGRHDKRNAVPFGEYTPFKDLVFKLVPMAKLVGRQTVEGSQPGVLDVLINEKPLKVGTIICFELAFDDTIYDLAKKDAQLIVVQSNNSTYTGTFQPKQQFQITRVRAMELAQPIVVSTTSSFSGHIDEHGRVIDRTEEATSASRIYKVPIGTVKTPAVYVGKVVDYLCLTVTLLSIGATVVKRRPRHTKINFHD</sequence>
<accession>S2WIZ0</accession>
<keyword evidence="5 8" id="KW-1133">Transmembrane helix</keyword>
<keyword evidence="4 8" id="KW-0812">Transmembrane</keyword>
<dbReference type="GO" id="GO:0042158">
    <property type="term" value="P:lipoprotein biosynthetic process"/>
    <property type="evidence" value="ECO:0007669"/>
    <property type="project" value="UniProtKB-UniRule"/>
</dbReference>
<feature type="transmembrane region" description="Helical" evidence="8">
    <location>
        <begin position="46"/>
        <end position="65"/>
    </location>
</feature>
<dbReference type="Pfam" id="PF00795">
    <property type="entry name" value="CN_hydrolase"/>
    <property type="match status" value="1"/>
</dbReference>
<gene>
    <name evidence="8" type="primary">lnt</name>
    <name evidence="10" type="ORF">HMPREF9306_01311</name>
</gene>
<comment type="subcellular location">
    <subcellularLocation>
        <location evidence="1 8">Cell membrane</location>
        <topology evidence="1 8">Multi-pass membrane protein</topology>
    </subcellularLocation>
</comment>
<feature type="transmembrane region" description="Helical" evidence="8">
    <location>
        <begin position="176"/>
        <end position="196"/>
    </location>
</feature>
<dbReference type="Proteomes" id="UP000014417">
    <property type="component" value="Unassembled WGS sequence"/>
</dbReference>
<dbReference type="PANTHER" id="PTHR38686">
    <property type="entry name" value="APOLIPOPROTEIN N-ACYLTRANSFERASE"/>
    <property type="match status" value="1"/>
</dbReference>
<dbReference type="SUPFAM" id="SSF56317">
    <property type="entry name" value="Carbon-nitrogen hydrolase"/>
    <property type="match status" value="1"/>
</dbReference>
<dbReference type="HAMAP" id="MF_01148">
    <property type="entry name" value="Lnt"/>
    <property type="match status" value="1"/>
</dbReference>
<keyword evidence="2 8" id="KW-1003">Cell membrane</keyword>
<feature type="transmembrane region" description="Helical" evidence="8">
    <location>
        <begin position="6"/>
        <end position="39"/>
    </location>
</feature>
<evidence type="ECO:0000256" key="8">
    <source>
        <dbReference type="HAMAP-Rule" id="MF_01148"/>
    </source>
</evidence>
<dbReference type="EMBL" id="AGZR01000008">
    <property type="protein sequence ID" value="EPD32612.1"/>
    <property type="molecule type" value="Genomic_DNA"/>
</dbReference>
<dbReference type="PROSITE" id="PS50263">
    <property type="entry name" value="CN_HYDROLASE"/>
    <property type="match status" value="1"/>
</dbReference>
<dbReference type="InterPro" id="IPR045378">
    <property type="entry name" value="LNT_N"/>
</dbReference>
<dbReference type="PATRIC" id="fig|883161.3.peg.1305"/>
<comment type="caution">
    <text evidence="10">The sequence shown here is derived from an EMBL/GenBank/DDBJ whole genome shotgun (WGS) entry which is preliminary data.</text>
</comment>
<evidence type="ECO:0000256" key="3">
    <source>
        <dbReference type="ARBA" id="ARBA00022679"/>
    </source>
</evidence>
<keyword evidence="6 8" id="KW-0472">Membrane</keyword>
<organism evidence="10 11">
    <name type="scientific">Propionimicrobium lymphophilum ACS-093-V-SCH5</name>
    <dbReference type="NCBI Taxonomy" id="883161"/>
    <lineage>
        <taxon>Bacteria</taxon>
        <taxon>Bacillati</taxon>
        <taxon>Actinomycetota</taxon>
        <taxon>Actinomycetes</taxon>
        <taxon>Propionibacteriales</taxon>
        <taxon>Propionibacteriaceae</taxon>
        <taxon>Propionimicrobium</taxon>
    </lineage>
</organism>
<keyword evidence="3 8" id="KW-0808">Transferase</keyword>
<name>S2WIZ0_9ACTN</name>
<keyword evidence="7 8" id="KW-0012">Acyltransferase</keyword>
<dbReference type="PANTHER" id="PTHR38686:SF1">
    <property type="entry name" value="APOLIPOPROTEIN N-ACYLTRANSFERASE"/>
    <property type="match status" value="1"/>
</dbReference>
<dbReference type="AlphaFoldDB" id="S2WIZ0"/>
<feature type="domain" description="CN hydrolase" evidence="9">
    <location>
        <begin position="210"/>
        <end position="468"/>
    </location>
</feature>
<comment type="catalytic activity">
    <reaction evidence="8">
        <text>N-terminal S-1,2-diacyl-sn-glyceryl-L-cysteinyl-[lipoprotein] + a glycerophospholipid = N-acyl-S-1,2-diacyl-sn-glyceryl-L-cysteinyl-[lipoprotein] + a 2-acyl-sn-glycero-3-phospholipid + H(+)</text>
        <dbReference type="Rhea" id="RHEA:48228"/>
        <dbReference type="Rhea" id="RHEA-COMP:14681"/>
        <dbReference type="Rhea" id="RHEA-COMP:14684"/>
        <dbReference type="ChEBI" id="CHEBI:15378"/>
        <dbReference type="ChEBI" id="CHEBI:136912"/>
        <dbReference type="ChEBI" id="CHEBI:140656"/>
        <dbReference type="ChEBI" id="CHEBI:140657"/>
        <dbReference type="ChEBI" id="CHEBI:140660"/>
        <dbReference type="EC" id="2.3.1.269"/>
    </reaction>
</comment>
<comment type="pathway">
    <text evidence="8">Protein modification; lipoprotein biosynthesis (N-acyl transfer).</text>
</comment>
<keyword evidence="10" id="KW-0449">Lipoprotein</keyword>
<comment type="function">
    <text evidence="8">Catalyzes the phospholipid dependent N-acylation of the N-terminal cysteine of apolipoprotein, the last step in lipoprotein maturation.</text>
</comment>
<dbReference type="Gene3D" id="3.60.110.10">
    <property type="entry name" value="Carbon-nitrogen hydrolase"/>
    <property type="match status" value="1"/>
</dbReference>
<evidence type="ECO:0000256" key="1">
    <source>
        <dbReference type="ARBA" id="ARBA00004651"/>
    </source>
</evidence>
<evidence type="ECO:0000256" key="7">
    <source>
        <dbReference type="ARBA" id="ARBA00023315"/>
    </source>
</evidence>
<protein>
    <recommendedName>
        <fullName evidence="8">Apolipoprotein N-acyltransferase</fullName>
        <shortName evidence="8">ALP N-acyltransferase</shortName>
        <ecNumber evidence="8">2.3.1.269</ecNumber>
    </recommendedName>
</protein>